<comment type="caution">
    <text evidence="1">The sequence shown here is derived from an EMBL/GenBank/DDBJ whole genome shotgun (WGS) entry which is preliminary data.</text>
</comment>
<evidence type="ECO:0000313" key="2">
    <source>
        <dbReference type="Proteomes" id="UP000008367"/>
    </source>
</evidence>
<gene>
    <name evidence="1" type="ORF">VCHENC02_0484B</name>
</gene>
<protein>
    <submittedName>
        <fullName evidence="1">Uncharacterized protein</fullName>
    </submittedName>
</protein>
<proteinExistence type="predicted"/>
<sequence>YFENDSVRFLSCHSCFFRDVRST</sequence>
<dbReference type="AlphaFoldDB" id="A0A454CM79"/>
<feature type="non-terminal residue" evidence="1">
    <location>
        <position position="1"/>
    </location>
</feature>
<accession>A0A454CM79</accession>
<dbReference type="Proteomes" id="UP000008367">
    <property type="component" value="Unassembled WGS sequence"/>
</dbReference>
<dbReference type="EMBL" id="AJSR01002904">
    <property type="protein sequence ID" value="EKM22204.1"/>
    <property type="molecule type" value="Genomic_DNA"/>
</dbReference>
<reference evidence="1 2" key="1">
    <citation type="submission" date="2012-10" db="EMBL/GenBank/DDBJ databases">
        <title>Genome sequence of Vibrio Cholerae HENC-02.</title>
        <authorList>
            <person name="Eppinger M."/>
            <person name="Hasan N.A."/>
            <person name="Sengamalay N."/>
            <person name="Hine E."/>
            <person name="Su Q."/>
            <person name="Daugherty S.C."/>
            <person name="Young S."/>
            <person name="Sadzewicz L."/>
            <person name="Tallon L."/>
            <person name="Cebula T.A."/>
            <person name="Ravel J."/>
            <person name="Colwell R.R."/>
        </authorList>
    </citation>
    <scope>NUCLEOTIDE SEQUENCE [LARGE SCALE GENOMIC DNA]</scope>
    <source>
        <strain evidence="1 2">HENC-02</strain>
    </source>
</reference>
<name>A0A454CM79_VIBHA</name>
<organism evidence="1 2">
    <name type="scientific">Vibrio harveyi</name>
    <name type="common">Beneckea harveyi</name>
    <dbReference type="NCBI Taxonomy" id="669"/>
    <lineage>
        <taxon>Bacteria</taxon>
        <taxon>Pseudomonadati</taxon>
        <taxon>Pseudomonadota</taxon>
        <taxon>Gammaproteobacteria</taxon>
        <taxon>Vibrionales</taxon>
        <taxon>Vibrionaceae</taxon>
        <taxon>Vibrio</taxon>
    </lineage>
</organism>
<evidence type="ECO:0000313" key="1">
    <source>
        <dbReference type="EMBL" id="EKM22204.1"/>
    </source>
</evidence>